<dbReference type="STRING" id="1238182.C882_2804"/>
<evidence type="ECO:0000256" key="2">
    <source>
        <dbReference type="SAM" id="Phobius"/>
    </source>
</evidence>
<dbReference type="Proteomes" id="UP000009881">
    <property type="component" value="Unassembled WGS sequence"/>
</dbReference>
<evidence type="ECO:0008006" key="5">
    <source>
        <dbReference type="Google" id="ProtNLM"/>
    </source>
</evidence>
<feature type="transmembrane region" description="Helical" evidence="2">
    <location>
        <begin position="21"/>
        <end position="40"/>
    </location>
</feature>
<keyword evidence="2" id="KW-1133">Transmembrane helix</keyword>
<protein>
    <recommendedName>
        <fullName evidence="5">DUF2946 domain-containing protein</fullName>
    </recommendedName>
</protein>
<reference evidence="3 4" key="1">
    <citation type="journal article" date="2013" name="Genome Announc.">
        <title>Draft Genome Sequence of an Alphaproteobacterium, Caenispirillum salinarum AK4(T), Isolated from a Solar Saltern.</title>
        <authorList>
            <person name="Khatri I."/>
            <person name="Singh A."/>
            <person name="Korpole S."/>
            <person name="Pinnaka A.K."/>
            <person name="Subramanian S."/>
        </authorList>
    </citation>
    <scope>NUCLEOTIDE SEQUENCE [LARGE SCALE GENOMIC DNA]</scope>
    <source>
        <strain evidence="3 4">AK4</strain>
    </source>
</reference>
<keyword evidence="2" id="KW-0472">Membrane</keyword>
<evidence type="ECO:0000256" key="1">
    <source>
        <dbReference type="SAM" id="MobiDB-lite"/>
    </source>
</evidence>
<sequence>MPTTLSFQPTVDSAWRRRAMGWMGLVILGLGLLAVASASFRLPELPSPGTGTELPFGQMVICTGSGLRIIDMTADGADATPAQAQHPADDLCLMCLPVSPEAATLAVMAVAVLLLAGHALPLAMPAPASSDRPRRPRGCGATRVTRGPPGARG</sequence>
<feature type="transmembrane region" description="Helical" evidence="2">
    <location>
        <begin position="103"/>
        <end position="124"/>
    </location>
</feature>
<dbReference type="AlphaFoldDB" id="K9GNS2"/>
<dbReference type="Pfam" id="PF11162">
    <property type="entry name" value="DUF2946"/>
    <property type="match status" value="1"/>
</dbReference>
<name>K9GNS2_9PROT</name>
<proteinExistence type="predicted"/>
<evidence type="ECO:0000313" key="4">
    <source>
        <dbReference type="Proteomes" id="UP000009881"/>
    </source>
</evidence>
<gene>
    <name evidence="3" type="ORF">C882_2804</name>
</gene>
<dbReference type="EMBL" id="ANHY01000031">
    <property type="protein sequence ID" value="EKV26369.1"/>
    <property type="molecule type" value="Genomic_DNA"/>
</dbReference>
<dbReference type="InterPro" id="IPR021333">
    <property type="entry name" value="DUF2946"/>
</dbReference>
<organism evidence="3 4">
    <name type="scientific">Caenispirillum salinarum AK4</name>
    <dbReference type="NCBI Taxonomy" id="1238182"/>
    <lineage>
        <taxon>Bacteria</taxon>
        <taxon>Pseudomonadati</taxon>
        <taxon>Pseudomonadota</taxon>
        <taxon>Alphaproteobacteria</taxon>
        <taxon>Rhodospirillales</taxon>
        <taxon>Novispirillaceae</taxon>
        <taxon>Caenispirillum</taxon>
    </lineage>
</organism>
<accession>K9GNS2</accession>
<dbReference type="RefSeq" id="WP_009542795.1">
    <property type="nucleotide sequence ID" value="NZ_ANHY01000031.1"/>
</dbReference>
<feature type="region of interest" description="Disordered" evidence="1">
    <location>
        <begin position="125"/>
        <end position="153"/>
    </location>
</feature>
<comment type="caution">
    <text evidence="3">The sequence shown here is derived from an EMBL/GenBank/DDBJ whole genome shotgun (WGS) entry which is preliminary data.</text>
</comment>
<keyword evidence="4" id="KW-1185">Reference proteome</keyword>
<keyword evidence="2" id="KW-0812">Transmembrane</keyword>
<evidence type="ECO:0000313" key="3">
    <source>
        <dbReference type="EMBL" id="EKV26369.1"/>
    </source>
</evidence>